<sequence length="120" mass="12997">MKATPTPNTGRDLSLLASKFFKALSCISCINCKATREEGPPEKATRTLSEGEIMPLEVTASLNFPKRDPRKHSAQKRPSSPPPAPPATAGLALHLTQRLPLIEPLVVVRGFWSSTSSSYL</sequence>
<proteinExistence type="predicted"/>
<reference evidence="2" key="1">
    <citation type="journal article" date="2013" name="J. Plant Res.">
        <title>Effect of fungi and light on seed germination of three Opuntia species from semiarid lands of central Mexico.</title>
        <authorList>
            <person name="Delgado-Sanchez P."/>
            <person name="Jimenez-Bremont J.F."/>
            <person name="Guerrero-Gonzalez Mde L."/>
            <person name="Flores J."/>
        </authorList>
    </citation>
    <scope>NUCLEOTIDE SEQUENCE</scope>
    <source>
        <tissue evidence="2">Cladode</tissue>
    </source>
</reference>
<feature type="region of interest" description="Disordered" evidence="1">
    <location>
        <begin position="59"/>
        <end position="91"/>
    </location>
</feature>
<dbReference type="AlphaFoldDB" id="A0A7C9EU47"/>
<evidence type="ECO:0000256" key="1">
    <source>
        <dbReference type="SAM" id="MobiDB-lite"/>
    </source>
</evidence>
<evidence type="ECO:0000313" key="2">
    <source>
        <dbReference type="EMBL" id="MBA4676560.1"/>
    </source>
</evidence>
<protein>
    <submittedName>
        <fullName evidence="2">Uncharacterized protein</fullName>
    </submittedName>
</protein>
<accession>A0A7C9EU47</accession>
<reference evidence="2" key="2">
    <citation type="submission" date="2020-07" db="EMBL/GenBank/DDBJ databases">
        <authorList>
            <person name="Vera ALvarez R."/>
            <person name="Arias-Moreno D.M."/>
            <person name="Jimenez-Jacinto V."/>
            <person name="Jimenez-Bremont J.F."/>
            <person name="Swaminathan K."/>
            <person name="Moose S.P."/>
            <person name="Guerrero-Gonzalez M.L."/>
            <person name="Marino-Ramirez L."/>
            <person name="Landsman D."/>
            <person name="Rodriguez-Kessler M."/>
            <person name="Delgado-Sanchez P."/>
        </authorList>
    </citation>
    <scope>NUCLEOTIDE SEQUENCE</scope>
    <source>
        <tissue evidence="2">Cladode</tissue>
    </source>
</reference>
<name>A0A7C9EU47_OPUST</name>
<organism evidence="2">
    <name type="scientific">Opuntia streptacantha</name>
    <name type="common">Prickly pear cactus</name>
    <name type="synonym">Opuntia cardona</name>
    <dbReference type="NCBI Taxonomy" id="393608"/>
    <lineage>
        <taxon>Eukaryota</taxon>
        <taxon>Viridiplantae</taxon>
        <taxon>Streptophyta</taxon>
        <taxon>Embryophyta</taxon>
        <taxon>Tracheophyta</taxon>
        <taxon>Spermatophyta</taxon>
        <taxon>Magnoliopsida</taxon>
        <taxon>eudicotyledons</taxon>
        <taxon>Gunneridae</taxon>
        <taxon>Pentapetalae</taxon>
        <taxon>Caryophyllales</taxon>
        <taxon>Cactineae</taxon>
        <taxon>Cactaceae</taxon>
        <taxon>Opuntioideae</taxon>
        <taxon>Opuntia</taxon>
    </lineage>
</organism>
<dbReference type="EMBL" id="GISG01271907">
    <property type="protein sequence ID" value="MBA4676560.1"/>
    <property type="molecule type" value="Transcribed_RNA"/>
</dbReference>